<dbReference type="EMBL" id="JBEDUW010000007">
    <property type="protein sequence ID" value="KAK9910169.1"/>
    <property type="molecule type" value="Genomic_DNA"/>
</dbReference>
<dbReference type="Proteomes" id="UP001457282">
    <property type="component" value="Unassembled WGS sequence"/>
</dbReference>
<gene>
    <name evidence="2" type="ORF">M0R45_034142</name>
</gene>
<feature type="region of interest" description="Disordered" evidence="1">
    <location>
        <begin position="40"/>
        <end position="59"/>
    </location>
</feature>
<sequence length="72" mass="7587">MEVSGSLLSVRLKSAGVAKLVLGSLAYEDIWFRHRILRSSSSTGSSAASTVPPQQVYGSSNFKSSALLTLAN</sequence>
<name>A0AAW1VRQ0_RUBAR</name>
<reference evidence="2 3" key="1">
    <citation type="journal article" date="2023" name="G3 (Bethesda)">
        <title>A chromosome-length genome assembly and annotation of blackberry (Rubus argutus, cv. 'Hillquist').</title>
        <authorList>
            <person name="Bruna T."/>
            <person name="Aryal R."/>
            <person name="Dudchenko O."/>
            <person name="Sargent D.J."/>
            <person name="Mead D."/>
            <person name="Buti M."/>
            <person name="Cavallini A."/>
            <person name="Hytonen T."/>
            <person name="Andres J."/>
            <person name="Pham M."/>
            <person name="Weisz D."/>
            <person name="Mascagni F."/>
            <person name="Usai G."/>
            <person name="Natali L."/>
            <person name="Bassil N."/>
            <person name="Fernandez G.E."/>
            <person name="Lomsadze A."/>
            <person name="Armour M."/>
            <person name="Olukolu B."/>
            <person name="Poorten T."/>
            <person name="Britton C."/>
            <person name="Davik J."/>
            <person name="Ashrafi H."/>
            <person name="Aiden E.L."/>
            <person name="Borodovsky M."/>
            <person name="Worthington M."/>
        </authorList>
    </citation>
    <scope>NUCLEOTIDE SEQUENCE [LARGE SCALE GENOMIC DNA]</scope>
    <source>
        <strain evidence="2">PI 553951</strain>
    </source>
</reference>
<comment type="caution">
    <text evidence="2">The sequence shown here is derived from an EMBL/GenBank/DDBJ whole genome shotgun (WGS) entry which is preliminary data.</text>
</comment>
<evidence type="ECO:0000256" key="1">
    <source>
        <dbReference type="SAM" id="MobiDB-lite"/>
    </source>
</evidence>
<organism evidence="2 3">
    <name type="scientific">Rubus argutus</name>
    <name type="common">Southern blackberry</name>
    <dbReference type="NCBI Taxonomy" id="59490"/>
    <lineage>
        <taxon>Eukaryota</taxon>
        <taxon>Viridiplantae</taxon>
        <taxon>Streptophyta</taxon>
        <taxon>Embryophyta</taxon>
        <taxon>Tracheophyta</taxon>
        <taxon>Spermatophyta</taxon>
        <taxon>Magnoliopsida</taxon>
        <taxon>eudicotyledons</taxon>
        <taxon>Gunneridae</taxon>
        <taxon>Pentapetalae</taxon>
        <taxon>rosids</taxon>
        <taxon>fabids</taxon>
        <taxon>Rosales</taxon>
        <taxon>Rosaceae</taxon>
        <taxon>Rosoideae</taxon>
        <taxon>Rosoideae incertae sedis</taxon>
        <taxon>Rubus</taxon>
    </lineage>
</organism>
<evidence type="ECO:0000313" key="2">
    <source>
        <dbReference type="EMBL" id="KAK9910169.1"/>
    </source>
</evidence>
<evidence type="ECO:0000313" key="3">
    <source>
        <dbReference type="Proteomes" id="UP001457282"/>
    </source>
</evidence>
<keyword evidence="3" id="KW-1185">Reference proteome</keyword>
<feature type="compositionally biased region" description="Low complexity" evidence="1">
    <location>
        <begin position="40"/>
        <end position="50"/>
    </location>
</feature>
<proteinExistence type="predicted"/>
<protein>
    <submittedName>
        <fullName evidence="2">Uncharacterized protein</fullName>
    </submittedName>
</protein>
<dbReference type="AlphaFoldDB" id="A0AAW1VRQ0"/>
<accession>A0AAW1VRQ0</accession>